<dbReference type="PANTHER" id="PTHR11731">
    <property type="entry name" value="PROTEASE FAMILY S9B,C DIPEPTIDYL-PEPTIDASE IV-RELATED"/>
    <property type="match status" value="1"/>
</dbReference>
<feature type="compositionally biased region" description="Pro residues" evidence="17">
    <location>
        <begin position="1"/>
        <end position="13"/>
    </location>
</feature>
<dbReference type="InterPro" id="IPR050278">
    <property type="entry name" value="Serine_Prot_S9B/DPPIV"/>
</dbReference>
<accession>S3BYM3</accession>
<feature type="compositionally biased region" description="Low complexity" evidence="17">
    <location>
        <begin position="14"/>
        <end position="23"/>
    </location>
</feature>
<dbReference type="Pfam" id="PF00930">
    <property type="entry name" value="DPPIV_N"/>
    <property type="match status" value="1"/>
</dbReference>
<dbReference type="OrthoDB" id="16520at2759"/>
<dbReference type="InterPro" id="IPR029058">
    <property type="entry name" value="AB_hydrolase_fold"/>
</dbReference>
<dbReference type="OMA" id="MRTPQEN"/>
<comment type="similarity">
    <text evidence="4">Belongs to the peptidase S9B family.</text>
</comment>
<dbReference type="GO" id="GO:0004177">
    <property type="term" value="F:aminopeptidase activity"/>
    <property type="evidence" value="ECO:0007669"/>
    <property type="project" value="UniProtKB-KW"/>
</dbReference>
<evidence type="ECO:0000259" key="19">
    <source>
        <dbReference type="Pfam" id="PF00326"/>
    </source>
</evidence>
<evidence type="ECO:0000256" key="13">
    <source>
        <dbReference type="ARBA" id="ARBA00022968"/>
    </source>
</evidence>
<evidence type="ECO:0000256" key="11">
    <source>
        <dbReference type="ARBA" id="ARBA00022801"/>
    </source>
</evidence>
<dbReference type="STRING" id="1262450.S3BYM3"/>
<dbReference type="PANTHER" id="PTHR11731:SF200">
    <property type="entry name" value="DIPEPTIDYL PEPTIDASE 10, ISOFORM B"/>
    <property type="match status" value="1"/>
</dbReference>
<evidence type="ECO:0000256" key="7">
    <source>
        <dbReference type="ARBA" id="ARBA00022438"/>
    </source>
</evidence>
<dbReference type="EMBL" id="KE148153">
    <property type="protein sequence ID" value="EPE06354.1"/>
    <property type="molecule type" value="Genomic_DNA"/>
</dbReference>
<feature type="transmembrane region" description="Helical" evidence="18">
    <location>
        <begin position="170"/>
        <end position="190"/>
    </location>
</feature>
<evidence type="ECO:0000256" key="6">
    <source>
        <dbReference type="ARBA" id="ARBA00014118"/>
    </source>
</evidence>
<gene>
    <name evidence="21" type="ORF">F503_02482</name>
</gene>
<evidence type="ECO:0000256" key="3">
    <source>
        <dbReference type="ARBA" id="ARBA00004576"/>
    </source>
</evidence>
<evidence type="ECO:0000313" key="21">
    <source>
        <dbReference type="EMBL" id="EPE06354.1"/>
    </source>
</evidence>
<keyword evidence="7 21" id="KW-0031">Aminopeptidase</keyword>
<keyword evidence="13" id="KW-0735">Signal-anchor</keyword>
<dbReference type="GO" id="GO:0008239">
    <property type="term" value="F:dipeptidyl-peptidase activity"/>
    <property type="evidence" value="ECO:0007669"/>
    <property type="project" value="UniProtKB-EC"/>
</dbReference>
<evidence type="ECO:0000256" key="12">
    <source>
        <dbReference type="ARBA" id="ARBA00022825"/>
    </source>
</evidence>
<dbReference type="AlphaFoldDB" id="S3BYM3"/>
<evidence type="ECO:0000256" key="9">
    <source>
        <dbReference type="ARBA" id="ARBA00022670"/>
    </source>
</evidence>
<evidence type="ECO:0000259" key="20">
    <source>
        <dbReference type="Pfam" id="PF00930"/>
    </source>
</evidence>
<evidence type="ECO:0000256" key="15">
    <source>
        <dbReference type="ARBA" id="ARBA00023136"/>
    </source>
</evidence>
<protein>
    <recommendedName>
        <fullName evidence="6">Probable dipeptidyl-aminopeptidase B</fullName>
        <ecNumber evidence="5">3.4.14.5</ecNumber>
    </recommendedName>
</protein>
<keyword evidence="10 18" id="KW-0812">Transmembrane</keyword>
<dbReference type="Gene3D" id="3.40.50.1820">
    <property type="entry name" value="alpha/beta hydrolase"/>
    <property type="match status" value="1"/>
</dbReference>
<evidence type="ECO:0000256" key="10">
    <source>
        <dbReference type="ARBA" id="ARBA00022692"/>
    </source>
</evidence>
<dbReference type="InterPro" id="IPR001375">
    <property type="entry name" value="Peptidase_S9_cat"/>
</dbReference>
<dbReference type="GO" id="GO:0008236">
    <property type="term" value="F:serine-type peptidase activity"/>
    <property type="evidence" value="ECO:0007669"/>
    <property type="project" value="UniProtKB-KW"/>
</dbReference>
<dbReference type="VEuPathDB" id="FungiDB:F503_02482"/>
<comment type="function">
    <text evidence="2">Type IV dipeptidyl-peptidase which removes N-terminal dipeptides sequentially from polypeptides having unsubstituted N-termini provided that the penultimate residue is proline.</text>
</comment>
<feature type="compositionally biased region" description="Low complexity" evidence="17">
    <location>
        <begin position="61"/>
        <end position="70"/>
    </location>
</feature>
<keyword evidence="14 18" id="KW-1133">Transmembrane helix</keyword>
<organism evidence="21 22">
    <name type="scientific">Ophiostoma piceae (strain UAMH 11346)</name>
    <name type="common">Sap stain fungus</name>
    <dbReference type="NCBI Taxonomy" id="1262450"/>
    <lineage>
        <taxon>Eukaryota</taxon>
        <taxon>Fungi</taxon>
        <taxon>Dikarya</taxon>
        <taxon>Ascomycota</taxon>
        <taxon>Pezizomycotina</taxon>
        <taxon>Sordariomycetes</taxon>
        <taxon>Sordariomycetidae</taxon>
        <taxon>Ophiostomatales</taxon>
        <taxon>Ophiostomataceae</taxon>
        <taxon>Ophiostoma</taxon>
    </lineage>
</organism>
<feature type="domain" description="Dipeptidylpeptidase IV N-terminal" evidence="20">
    <location>
        <begin position="306"/>
        <end position="697"/>
    </location>
</feature>
<feature type="compositionally biased region" description="Basic and acidic residues" evidence="17">
    <location>
        <begin position="75"/>
        <end position="84"/>
    </location>
</feature>
<feature type="compositionally biased region" description="Basic and acidic residues" evidence="17">
    <location>
        <begin position="96"/>
        <end position="112"/>
    </location>
</feature>
<comment type="subcellular location">
    <subcellularLocation>
        <location evidence="3">Vacuole membrane</location>
        <topology evidence="3">Single-pass type II membrane protein</topology>
    </subcellularLocation>
</comment>
<evidence type="ECO:0000256" key="5">
    <source>
        <dbReference type="ARBA" id="ARBA00012062"/>
    </source>
</evidence>
<evidence type="ECO:0000256" key="18">
    <source>
        <dbReference type="SAM" id="Phobius"/>
    </source>
</evidence>
<sequence>MNRSFSPPPPPPADTSSSTPAFFAEDDDSNDSNDEYSHDTTEAVDNHHSKNLDDRHRMSHESQSSVSTTSLILERISDRAEHPSASKLQAQAGDLGDMHSKKSSQSRDHMSDFDDEDPLKDDSADYDLETGPFLGGNNRGDDGQANGSSRHAVAGDKSKYTKMDAGLRRIVIIVAVVVAALWLGGLAVYVTQRSYLHGSSFEHDPQATKSHGSLRKITRFQLSEGFFSPQRASIQWVAGPSGEDGLLLETSRDDQKSFLTAADVRSISKTPAKRSDPSIASRILVKKAFIEYGGTRYVIGTAAPSLDMAKVLLSVNSKSNWRHSKVASYFILDVASQTAEPLVPGEPDARIQLAQWSPTSDAVSFTRDNNLYLRAVPADASLLATTPVKQITTDGGPELFYGIPDWVYEEEVFGGASATWWSPDGKHLAFLRTNETGVPEYPVQYFIERPSGTDPVPGEENYPEVRQIKYPKAGAHNPVVDLQFCDISSGEVFTVPVSGDFTDENRLITTVLWAGPQKVLVKETNRISDVMRVVVVDVGARSGQAVRTVNVGKIDGGWFEISTTTKYVPADAARGRPDDGYIDTIVHNDGDHLAYFTPPENPEPIMLTEGISGNDPRGWEVVDAPSGVDLERNLVYFVATIAGPSQRHVYSVNLLDGSGLKPLINETAEQEEGFYSASFSKGAGFVLLEYRGPGIPWQKVLSTPALAAAGASSEFQLTLEDNTQLAERVRKHALPLNVYGTLDVDTGSGETVKLNYLERRPPHFNPNKKYPVLFQQYSGPGSQEVKKEFKVDFQSYVAAALGYVVVTVDPRGTGYMGRRHRVNVRGQLGVNEAHDHIAAAAHWSSLSYVDPERLAIWGWSYGGFTTLKTLEQDAGRHYKYGIAVAPVTDWRFYDSIYTERYMDTPQNNAAGYDTSTIQNATALADNVRFLLMHGIADDNVHMQNSLALLDRLDLAGVSNYDVHVFPDSDHSIFFHNGHEIVYDKLENWLINAFNGEWLKINKAVPIDKR</sequence>
<dbReference type="GO" id="GO:0005774">
    <property type="term" value="C:vacuolar membrane"/>
    <property type="evidence" value="ECO:0007669"/>
    <property type="project" value="UniProtKB-SubCell"/>
</dbReference>
<keyword evidence="11" id="KW-0378">Hydrolase</keyword>
<feature type="region of interest" description="Disordered" evidence="17">
    <location>
        <begin position="1"/>
        <end position="154"/>
    </location>
</feature>
<keyword evidence="12" id="KW-0720">Serine protease</keyword>
<dbReference type="GO" id="GO:0006508">
    <property type="term" value="P:proteolysis"/>
    <property type="evidence" value="ECO:0007669"/>
    <property type="project" value="UniProtKB-KW"/>
</dbReference>
<proteinExistence type="inferred from homology"/>
<dbReference type="eggNOG" id="KOG2100">
    <property type="taxonomic scope" value="Eukaryota"/>
</dbReference>
<dbReference type="SUPFAM" id="SSF82171">
    <property type="entry name" value="DPP6 N-terminal domain-like"/>
    <property type="match status" value="1"/>
</dbReference>
<name>S3BYM3_OPHP1</name>
<feature type="domain" description="Peptidase S9 prolyl oligopeptidase catalytic" evidence="19">
    <location>
        <begin position="791"/>
        <end position="995"/>
    </location>
</feature>
<evidence type="ECO:0000256" key="8">
    <source>
        <dbReference type="ARBA" id="ARBA00022554"/>
    </source>
</evidence>
<dbReference type="FunFam" id="3.40.50.1820:FF:000003">
    <property type="entry name" value="Dipeptidyl peptidase 4"/>
    <property type="match status" value="1"/>
</dbReference>
<evidence type="ECO:0000256" key="4">
    <source>
        <dbReference type="ARBA" id="ARBA00006150"/>
    </source>
</evidence>
<evidence type="ECO:0000256" key="16">
    <source>
        <dbReference type="ARBA" id="ARBA00023180"/>
    </source>
</evidence>
<feature type="compositionally biased region" description="Basic and acidic residues" evidence="17">
    <location>
        <begin position="35"/>
        <end position="60"/>
    </location>
</feature>
<dbReference type="MEROPS" id="S09.006"/>
<dbReference type="GO" id="GO:0005886">
    <property type="term" value="C:plasma membrane"/>
    <property type="evidence" value="ECO:0007669"/>
    <property type="project" value="TreeGrafter"/>
</dbReference>
<reference evidence="21 22" key="1">
    <citation type="journal article" date="2013" name="BMC Genomics">
        <title>The genome and transcriptome of the pine saprophyte Ophiostoma piceae, and a comparison with the bark beetle-associated pine pathogen Grosmannia clavigera.</title>
        <authorList>
            <person name="Haridas S."/>
            <person name="Wang Y."/>
            <person name="Lim L."/>
            <person name="Massoumi Alamouti S."/>
            <person name="Jackman S."/>
            <person name="Docking R."/>
            <person name="Robertson G."/>
            <person name="Birol I."/>
            <person name="Bohlmann J."/>
            <person name="Breuil C."/>
        </authorList>
    </citation>
    <scope>NUCLEOTIDE SEQUENCE [LARGE SCALE GENOMIC DNA]</scope>
    <source>
        <strain evidence="21 22">UAMH 11346</strain>
    </source>
</reference>
<dbReference type="EC" id="3.4.14.5" evidence="5"/>
<evidence type="ECO:0000313" key="22">
    <source>
        <dbReference type="Proteomes" id="UP000016923"/>
    </source>
</evidence>
<dbReference type="SUPFAM" id="SSF53474">
    <property type="entry name" value="alpha/beta-Hydrolases"/>
    <property type="match status" value="1"/>
</dbReference>
<dbReference type="InterPro" id="IPR002469">
    <property type="entry name" value="Peptidase_S9B_N"/>
</dbReference>
<evidence type="ECO:0000256" key="2">
    <source>
        <dbReference type="ARBA" id="ARBA00002218"/>
    </source>
</evidence>
<dbReference type="HOGENOM" id="CLU_006105_0_1_1"/>
<keyword evidence="15 18" id="KW-0472">Membrane</keyword>
<dbReference type="Proteomes" id="UP000016923">
    <property type="component" value="Unassembled WGS sequence"/>
</dbReference>
<keyword evidence="8" id="KW-0926">Vacuole</keyword>
<evidence type="ECO:0000256" key="17">
    <source>
        <dbReference type="SAM" id="MobiDB-lite"/>
    </source>
</evidence>
<dbReference type="Gene3D" id="2.140.10.30">
    <property type="entry name" value="Dipeptidylpeptidase IV, N-terminal domain"/>
    <property type="match status" value="1"/>
</dbReference>
<feature type="compositionally biased region" description="Acidic residues" evidence="17">
    <location>
        <begin position="24"/>
        <end position="34"/>
    </location>
</feature>
<feature type="compositionally biased region" description="Acidic residues" evidence="17">
    <location>
        <begin position="113"/>
        <end position="128"/>
    </location>
</feature>
<dbReference type="Pfam" id="PF00326">
    <property type="entry name" value="Peptidase_S9"/>
    <property type="match status" value="1"/>
</dbReference>
<evidence type="ECO:0000256" key="1">
    <source>
        <dbReference type="ARBA" id="ARBA00001257"/>
    </source>
</evidence>
<evidence type="ECO:0000256" key="14">
    <source>
        <dbReference type="ARBA" id="ARBA00022989"/>
    </source>
</evidence>
<keyword evidence="9" id="KW-0645">Protease</keyword>
<comment type="catalytic activity">
    <reaction evidence="1">
        <text>Release of an N-terminal dipeptide, Xaa-Yaa-|-Zaa-, from a polypeptide, preferentially when Yaa is Pro, provided Zaa is neither Pro nor hydroxyproline.</text>
        <dbReference type="EC" id="3.4.14.5"/>
    </reaction>
</comment>
<keyword evidence="22" id="KW-1185">Reference proteome</keyword>
<keyword evidence="16" id="KW-0325">Glycoprotein</keyword>